<dbReference type="Pfam" id="PF13799">
    <property type="entry name" value="DUF4183"/>
    <property type="match status" value="1"/>
</dbReference>
<evidence type="ECO:0000259" key="1">
    <source>
        <dbReference type="Pfam" id="PF13799"/>
    </source>
</evidence>
<comment type="caution">
    <text evidence="2">The sequence shown here is derived from an EMBL/GenBank/DDBJ whole genome shotgun (WGS) entry which is preliminary data.</text>
</comment>
<accession>A0ABW4ZRV5</accession>
<dbReference type="EMBL" id="JBHUIO010000002">
    <property type="protein sequence ID" value="MFD2168683.1"/>
    <property type="molecule type" value="Genomic_DNA"/>
</dbReference>
<feature type="domain" description="DUF4183" evidence="1">
    <location>
        <begin position="30"/>
        <end position="91"/>
    </location>
</feature>
<evidence type="ECO:0000313" key="2">
    <source>
        <dbReference type="EMBL" id="MFD2168683.1"/>
    </source>
</evidence>
<dbReference type="RefSeq" id="WP_386043617.1">
    <property type="nucleotide sequence ID" value="NZ_JBHUIO010000002.1"/>
</dbReference>
<organism evidence="2 3">
    <name type="scientific">Tumebacillus lipolyticus</name>
    <dbReference type="NCBI Taxonomy" id="1280370"/>
    <lineage>
        <taxon>Bacteria</taxon>
        <taxon>Bacillati</taxon>
        <taxon>Bacillota</taxon>
        <taxon>Bacilli</taxon>
        <taxon>Bacillales</taxon>
        <taxon>Alicyclobacillaceae</taxon>
        <taxon>Tumebacillus</taxon>
    </lineage>
</organism>
<keyword evidence="3" id="KW-1185">Reference proteome</keyword>
<dbReference type="Proteomes" id="UP001597343">
    <property type="component" value="Unassembled WGS sequence"/>
</dbReference>
<protein>
    <submittedName>
        <fullName evidence="2">DUF4183 domain-containing protein</fullName>
    </submittedName>
</protein>
<gene>
    <name evidence="2" type="ORF">ACFSOY_01440</name>
</gene>
<name>A0ABW4ZRV5_9BACL</name>
<sequence length="96" mass="9827">MAASIVPPNFKSKKYFSVASSGTVAGADLVLDAADFVDDTGTAITAFPSFAFYSLYINGMIQQNGVATLTSSTLTILGGAVLDGGDPITVQLGINF</sequence>
<evidence type="ECO:0000313" key="3">
    <source>
        <dbReference type="Proteomes" id="UP001597343"/>
    </source>
</evidence>
<reference evidence="3" key="1">
    <citation type="journal article" date="2019" name="Int. J. Syst. Evol. Microbiol.">
        <title>The Global Catalogue of Microorganisms (GCM) 10K type strain sequencing project: providing services to taxonomists for standard genome sequencing and annotation.</title>
        <authorList>
            <consortium name="The Broad Institute Genomics Platform"/>
            <consortium name="The Broad Institute Genome Sequencing Center for Infectious Disease"/>
            <person name="Wu L."/>
            <person name="Ma J."/>
        </authorList>
    </citation>
    <scope>NUCLEOTIDE SEQUENCE [LARGE SCALE GENOMIC DNA]</scope>
    <source>
        <strain evidence="3">CGMCC 1.13574</strain>
    </source>
</reference>
<proteinExistence type="predicted"/>
<dbReference type="InterPro" id="IPR025237">
    <property type="entry name" value="DUF4183"/>
</dbReference>